<keyword evidence="3" id="KW-1185">Reference proteome</keyword>
<accession>A0AAV4YC83</accession>
<evidence type="ECO:0000313" key="2">
    <source>
        <dbReference type="EMBL" id="GIZ04680.1"/>
    </source>
</evidence>
<organism evidence="2 3">
    <name type="scientific">Caerostris extrusa</name>
    <name type="common">Bark spider</name>
    <name type="synonym">Caerostris bankana</name>
    <dbReference type="NCBI Taxonomy" id="172846"/>
    <lineage>
        <taxon>Eukaryota</taxon>
        <taxon>Metazoa</taxon>
        <taxon>Ecdysozoa</taxon>
        <taxon>Arthropoda</taxon>
        <taxon>Chelicerata</taxon>
        <taxon>Arachnida</taxon>
        <taxon>Araneae</taxon>
        <taxon>Araneomorphae</taxon>
        <taxon>Entelegynae</taxon>
        <taxon>Araneoidea</taxon>
        <taxon>Araneidae</taxon>
        <taxon>Caerostris</taxon>
    </lineage>
</organism>
<evidence type="ECO:0000313" key="3">
    <source>
        <dbReference type="Proteomes" id="UP001054945"/>
    </source>
</evidence>
<name>A0AAV4YC83_CAEEX</name>
<feature type="region of interest" description="Disordered" evidence="1">
    <location>
        <begin position="69"/>
        <end position="97"/>
    </location>
</feature>
<dbReference type="EMBL" id="BPLR01019123">
    <property type="protein sequence ID" value="GIZ04680.1"/>
    <property type="molecule type" value="Genomic_DNA"/>
</dbReference>
<comment type="caution">
    <text evidence="2">The sequence shown here is derived from an EMBL/GenBank/DDBJ whole genome shotgun (WGS) entry which is preliminary data.</text>
</comment>
<gene>
    <name evidence="2" type="ORF">CEXT_9551</name>
</gene>
<dbReference type="Proteomes" id="UP001054945">
    <property type="component" value="Unassembled WGS sequence"/>
</dbReference>
<protein>
    <submittedName>
        <fullName evidence="2">Uncharacterized protein</fullName>
    </submittedName>
</protein>
<sequence>MQTPESQPCRVVSHFPTAQYPSVPSLCADPSKHLHRSPTVPSRLSRHKNRLRDVEHNTGVVSATLRVQGDHGHLGSSPNPVTWTRSQMSCKDTVAPG</sequence>
<dbReference type="AlphaFoldDB" id="A0AAV4YC83"/>
<proteinExistence type="predicted"/>
<feature type="compositionally biased region" description="Polar residues" evidence="1">
    <location>
        <begin position="76"/>
        <end position="90"/>
    </location>
</feature>
<reference evidence="2 3" key="1">
    <citation type="submission" date="2021-06" db="EMBL/GenBank/DDBJ databases">
        <title>Caerostris extrusa draft genome.</title>
        <authorList>
            <person name="Kono N."/>
            <person name="Arakawa K."/>
        </authorList>
    </citation>
    <scope>NUCLEOTIDE SEQUENCE [LARGE SCALE GENOMIC DNA]</scope>
</reference>
<evidence type="ECO:0000256" key="1">
    <source>
        <dbReference type="SAM" id="MobiDB-lite"/>
    </source>
</evidence>